<sequence>MQAPTPPLCYLPATMNDRYPLTDEQIAAYRRDGFIQLDAVVSPAELTELREAVESAVREESRDQDPNRPKNSYEQIFIQKVNLWRRHPSVAKFVLLRRFGDIAARLMGAPARIWHDQALFKEPRTGANTPWHQDTVYWPHEPKELQTTLWLALKDTTIQNGCMSFLPGTHKLRGIEPVNLAEPQELYKVAPQTRGLKPVACPLKAGSCTFHNGLTFHYAGPNRSDDMREAIAIIYMPDHTTYTGADHMVTNNQGFKVGDPLESELFPPVSA</sequence>
<dbReference type="Proteomes" id="UP000825051">
    <property type="component" value="Chromosome"/>
</dbReference>
<dbReference type="KEGG" id="ole:K0B96_14020"/>
<keyword evidence="2" id="KW-0560">Oxidoreductase</keyword>
<dbReference type="EMBL" id="CP080507">
    <property type="protein sequence ID" value="QYM78403.1"/>
    <property type="molecule type" value="Genomic_DNA"/>
</dbReference>
<dbReference type="GO" id="GO:0016706">
    <property type="term" value="F:2-oxoglutarate-dependent dioxygenase activity"/>
    <property type="evidence" value="ECO:0007669"/>
    <property type="project" value="UniProtKB-ARBA"/>
</dbReference>
<evidence type="ECO:0000256" key="1">
    <source>
        <dbReference type="ARBA" id="ARBA00001954"/>
    </source>
</evidence>
<keyword evidence="2" id="KW-0223">Dioxygenase</keyword>
<protein>
    <submittedName>
        <fullName evidence="2">Phytanoyl-CoA dioxygenase family protein</fullName>
    </submittedName>
</protein>
<organism evidence="2 3">
    <name type="scientific">Horticoccus luteus</name>
    <dbReference type="NCBI Taxonomy" id="2862869"/>
    <lineage>
        <taxon>Bacteria</taxon>
        <taxon>Pseudomonadati</taxon>
        <taxon>Verrucomicrobiota</taxon>
        <taxon>Opitutia</taxon>
        <taxon>Opitutales</taxon>
        <taxon>Opitutaceae</taxon>
        <taxon>Horticoccus</taxon>
    </lineage>
</organism>
<proteinExistence type="predicted"/>
<dbReference type="InterPro" id="IPR008775">
    <property type="entry name" value="Phytyl_CoA_dOase-like"/>
</dbReference>
<dbReference type="PANTHER" id="PTHR20883:SF48">
    <property type="entry name" value="ECTOINE DIOXYGENASE"/>
    <property type="match status" value="1"/>
</dbReference>
<dbReference type="Pfam" id="PF05721">
    <property type="entry name" value="PhyH"/>
    <property type="match status" value="1"/>
</dbReference>
<dbReference type="AlphaFoldDB" id="A0A8F9TU96"/>
<dbReference type="SUPFAM" id="SSF51197">
    <property type="entry name" value="Clavaminate synthase-like"/>
    <property type="match status" value="1"/>
</dbReference>
<dbReference type="RefSeq" id="WP_220161507.1">
    <property type="nucleotide sequence ID" value="NZ_CP080507.1"/>
</dbReference>
<reference evidence="2" key="1">
    <citation type="submission" date="2021-08" db="EMBL/GenBank/DDBJ databases">
        <title>Genome of a novel bacterium of the phylum Verrucomicrobia, Oleiharenicola sp. KSB-15.</title>
        <authorList>
            <person name="Chung J.-H."/>
            <person name="Ahn J.-H."/>
            <person name="Yoon Y."/>
            <person name="Kim D.-Y."/>
            <person name="An S.-H."/>
            <person name="Park I."/>
            <person name="Yeon J."/>
        </authorList>
    </citation>
    <scope>NUCLEOTIDE SEQUENCE</scope>
    <source>
        <strain evidence="2">KSB-15</strain>
    </source>
</reference>
<comment type="cofactor">
    <cofactor evidence="1">
        <name>Fe(2+)</name>
        <dbReference type="ChEBI" id="CHEBI:29033"/>
    </cofactor>
</comment>
<dbReference type="GO" id="GO:0005506">
    <property type="term" value="F:iron ion binding"/>
    <property type="evidence" value="ECO:0007669"/>
    <property type="project" value="UniProtKB-ARBA"/>
</dbReference>
<name>A0A8F9TU96_9BACT</name>
<evidence type="ECO:0000313" key="3">
    <source>
        <dbReference type="Proteomes" id="UP000825051"/>
    </source>
</evidence>
<dbReference type="Gene3D" id="2.60.120.620">
    <property type="entry name" value="q2cbj1_9rhob like domain"/>
    <property type="match status" value="1"/>
</dbReference>
<accession>A0A8F9TU96</accession>
<gene>
    <name evidence="2" type="ORF">K0B96_14020</name>
</gene>
<evidence type="ECO:0000313" key="2">
    <source>
        <dbReference type="EMBL" id="QYM78403.1"/>
    </source>
</evidence>
<dbReference type="PANTHER" id="PTHR20883">
    <property type="entry name" value="PHYTANOYL-COA DIOXYGENASE DOMAIN CONTAINING 1"/>
    <property type="match status" value="1"/>
</dbReference>
<keyword evidence="3" id="KW-1185">Reference proteome</keyword>